<comment type="caution">
    <text evidence="1">The sequence shown here is derived from an EMBL/GenBank/DDBJ whole genome shotgun (WGS) entry which is preliminary data.</text>
</comment>
<dbReference type="EMBL" id="WHLY01000002">
    <property type="protein sequence ID" value="MPR32001.1"/>
    <property type="molecule type" value="Genomic_DNA"/>
</dbReference>
<dbReference type="RefSeq" id="WP_152756166.1">
    <property type="nucleotide sequence ID" value="NZ_WHLY01000002.1"/>
</dbReference>
<gene>
    <name evidence="1" type="ORF">GBK04_01235</name>
</gene>
<name>A0A7C9BD49_9BACT</name>
<evidence type="ECO:0000313" key="2">
    <source>
        <dbReference type="Proteomes" id="UP000479293"/>
    </source>
</evidence>
<dbReference type="InterPro" id="IPR014985">
    <property type="entry name" value="WbqC"/>
</dbReference>
<protein>
    <recommendedName>
        <fullName evidence="3">WbqC family protein</fullName>
    </recommendedName>
</protein>
<evidence type="ECO:0008006" key="3">
    <source>
        <dbReference type="Google" id="ProtNLM"/>
    </source>
</evidence>
<accession>A0A7C9BD49</accession>
<dbReference type="Pfam" id="PF08889">
    <property type="entry name" value="WbqC"/>
    <property type="match status" value="1"/>
</dbReference>
<organism evidence="1 2">
    <name type="scientific">Salmonirosea aquatica</name>
    <dbReference type="NCBI Taxonomy" id="2654236"/>
    <lineage>
        <taxon>Bacteria</taxon>
        <taxon>Pseudomonadati</taxon>
        <taxon>Bacteroidota</taxon>
        <taxon>Cytophagia</taxon>
        <taxon>Cytophagales</taxon>
        <taxon>Spirosomataceae</taxon>
        <taxon>Salmonirosea</taxon>
    </lineage>
</organism>
<keyword evidence="2" id="KW-1185">Reference proteome</keyword>
<proteinExistence type="predicted"/>
<dbReference type="AlphaFoldDB" id="A0A7C9BD49"/>
<evidence type="ECO:0000313" key="1">
    <source>
        <dbReference type="EMBL" id="MPR32001.1"/>
    </source>
</evidence>
<reference evidence="1 2" key="1">
    <citation type="submission" date="2019-10" db="EMBL/GenBank/DDBJ databases">
        <title>Draft Genome Sequence of Cytophagaceae sp. SJW1-29.</title>
        <authorList>
            <person name="Choi A."/>
        </authorList>
    </citation>
    <scope>NUCLEOTIDE SEQUENCE [LARGE SCALE GENOMIC DNA]</scope>
    <source>
        <strain evidence="1 2">SJW1-29</strain>
    </source>
</reference>
<sequence length="221" mass="25845">MKSRVLLELHYLPCLEYFSCLMQFDEVVLDVYEPYVRQSYRNRCRVLTANKVDTLTVPVKNRGQGGTIREVRIDYDQPWHRRHWGCLQSAYGKSPYFEHYSPGLEALYYKKIPFLFDFNFELLTLCLHYLGVKKHMTYTLSPTSMISNIFDARSLINAKKKTDGTVFYTPFPYYQTFGNDFVSNLSIVDLLFNQGPESRLILQNSIPPTKYLNEQSPTDIG</sequence>
<dbReference type="Proteomes" id="UP000479293">
    <property type="component" value="Unassembled WGS sequence"/>
</dbReference>